<dbReference type="PROSITE" id="PS01220">
    <property type="entry name" value="PBP"/>
    <property type="match status" value="1"/>
</dbReference>
<dbReference type="Gene3D" id="3.90.280.10">
    <property type="entry name" value="PEBP-like"/>
    <property type="match status" value="1"/>
</dbReference>
<dbReference type="InterPro" id="IPR035810">
    <property type="entry name" value="PEBP_euk"/>
</dbReference>
<evidence type="ECO:0008006" key="4">
    <source>
        <dbReference type="Google" id="ProtNLM"/>
    </source>
</evidence>
<reference evidence="2 3" key="1">
    <citation type="submission" date="2024-02" db="EMBL/GenBank/DDBJ databases">
        <title>High-quality chromosome-scale genome assembly of Pensacola bahiagrass (Paspalum notatum Flugge var. saurae).</title>
        <authorList>
            <person name="Vega J.M."/>
            <person name="Podio M."/>
            <person name="Orjuela J."/>
            <person name="Siena L.A."/>
            <person name="Pessino S.C."/>
            <person name="Combes M.C."/>
            <person name="Mariac C."/>
            <person name="Albertini E."/>
            <person name="Pupilli F."/>
            <person name="Ortiz J.P.A."/>
            <person name="Leblanc O."/>
        </authorList>
    </citation>
    <scope>NUCLEOTIDE SEQUENCE [LARGE SCALE GENOMIC DNA]</scope>
    <source>
        <strain evidence="2">R1</strain>
        <tissue evidence="2">Leaf</tissue>
    </source>
</reference>
<dbReference type="SUPFAM" id="SSF49777">
    <property type="entry name" value="PEBP-like"/>
    <property type="match status" value="1"/>
</dbReference>
<name>A0AAQ3TY39_PASNO</name>
<dbReference type="AlphaFoldDB" id="A0AAQ3TY39"/>
<evidence type="ECO:0000256" key="1">
    <source>
        <dbReference type="ARBA" id="ARBA00007091"/>
    </source>
</evidence>
<proteinExistence type="inferred from homology"/>
<dbReference type="CDD" id="cd00866">
    <property type="entry name" value="PEBP_euk"/>
    <property type="match status" value="1"/>
</dbReference>
<evidence type="ECO:0000313" key="2">
    <source>
        <dbReference type="EMBL" id="WVZ80844.1"/>
    </source>
</evidence>
<evidence type="ECO:0000313" key="3">
    <source>
        <dbReference type="Proteomes" id="UP001341281"/>
    </source>
</evidence>
<dbReference type="InterPro" id="IPR001858">
    <property type="entry name" value="Phosphatidylethanolamine-bd_CS"/>
</dbReference>
<sequence>MAAHVDPLVVGRVIGDVVDLFVPTVAMSVRFGTKDLTNGCQIKPSIAEAAPAVQIAGRANDLFTLVMTDPDAPSPSEPSMKEWLHWLVANIPGRADPSEVSPLVYSVSLRLCAVDWVNELPINCSDTVHKKRVRWNSRYTIHLHIPAAHSLTSPCAYLCCAGETVVPYVGPRPPVGIHRYVVVVFQQKARVTAPPALAPEAEAARVRFSTRAFADRHGLGLPVAAMYFNAQKEPANRRRHY</sequence>
<accession>A0AAQ3TY39</accession>
<organism evidence="2 3">
    <name type="scientific">Paspalum notatum var. saurae</name>
    <dbReference type="NCBI Taxonomy" id="547442"/>
    <lineage>
        <taxon>Eukaryota</taxon>
        <taxon>Viridiplantae</taxon>
        <taxon>Streptophyta</taxon>
        <taxon>Embryophyta</taxon>
        <taxon>Tracheophyta</taxon>
        <taxon>Spermatophyta</taxon>
        <taxon>Magnoliopsida</taxon>
        <taxon>Liliopsida</taxon>
        <taxon>Poales</taxon>
        <taxon>Poaceae</taxon>
        <taxon>PACMAD clade</taxon>
        <taxon>Panicoideae</taxon>
        <taxon>Andropogonodae</taxon>
        <taxon>Paspaleae</taxon>
        <taxon>Paspalinae</taxon>
        <taxon>Paspalum</taxon>
    </lineage>
</organism>
<gene>
    <name evidence="2" type="ORF">U9M48_028290</name>
</gene>
<dbReference type="Pfam" id="PF01161">
    <property type="entry name" value="PBP"/>
    <property type="match status" value="1"/>
</dbReference>
<dbReference type="InterPro" id="IPR036610">
    <property type="entry name" value="PEBP-like_sf"/>
</dbReference>
<keyword evidence="3" id="KW-1185">Reference proteome</keyword>
<dbReference type="InterPro" id="IPR008914">
    <property type="entry name" value="PEBP"/>
</dbReference>
<dbReference type="PANTHER" id="PTHR11362">
    <property type="entry name" value="PHOSPHATIDYLETHANOLAMINE-BINDING PROTEIN"/>
    <property type="match status" value="1"/>
</dbReference>
<dbReference type="PANTHER" id="PTHR11362:SF82">
    <property type="entry name" value="PHOSPHATIDYLETHANOLAMINE-BINDING PROTEIN 4"/>
    <property type="match status" value="1"/>
</dbReference>
<protein>
    <recommendedName>
        <fullName evidence="4">MFT-like protein</fullName>
    </recommendedName>
</protein>
<comment type="similarity">
    <text evidence="1">Belongs to the phosphatidylethanolamine-binding protein family.</text>
</comment>
<dbReference type="EMBL" id="CP144750">
    <property type="protein sequence ID" value="WVZ80844.1"/>
    <property type="molecule type" value="Genomic_DNA"/>
</dbReference>
<dbReference type="Proteomes" id="UP001341281">
    <property type="component" value="Chromosome 06"/>
</dbReference>